<organism evidence="2 3">
    <name type="scientific">Candidatus Vagococcus giribetii</name>
    <dbReference type="NCBI Taxonomy" id="2230876"/>
    <lineage>
        <taxon>Bacteria</taxon>
        <taxon>Bacillati</taxon>
        <taxon>Bacillota</taxon>
        <taxon>Bacilli</taxon>
        <taxon>Lactobacillales</taxon>
        <taxon>Enterococcaceae</taxon>
        <taxon>Vagococcus</taxon>
    </lineage>
</organism>
<feature type="transmembrane region" description="Helical" evidence="1">
    <location>
        <begin position="201"/>
        <end position="226"/>
    </location>
</feature>
<sequence>MIIREKKYIYSKGLAFYAELEGQRLEEELAKGWLIESINWFGWYKLRPVEKEKAQIVIDFYSGDKKEVDEYLDLYEAAGWNQVMSYRNRYFVFKSDIGTPAVYSDEESFSSRLNQERRWLMWNSLYFVLASLIGFFVLNQQTVKEFLMQVKGIYYSLAVLCAVSLMAPLIVFSLLTYYKCVYLKRTSYFKEPKKFAKKQHFILDLVIAMIIGGILGGLIGFITGYFNIF</sequence>
<dbReference type="InterPro" id="IPR021359">
    <property type="entry name" value="DUF2812"/>
</dbReference>
<keyword evidence="3" id="KW-1185">Reference proteome</keyword>
<dbReference type="EMBL" id="JAFLVX010000016">
    <property type="protein sequence ID" value="MBO0476622.1"/>
    <property type="molecule type" value="Genomic_DNA"/>
</dbReference>
<accession>A0ABS3HS94</accession>
<keyword evidence="1" id="KW-1133">Transmembrane helix</keyword>
<dbReference type="Pfam" id="PF11193">
    <property type="entry name" value="DUF2812"/>
    <property type="match status" value="1"/>
</dbReference>
<feature type="transmembrane region" description="Helical" evidence="1">
    <location>
        <begin position="119"/>
        <end position="138"/>
    </location>
</feature>
<keyword evidence="1" id="KW-0812">Transmembrane</keyword>
<keyword evidence="1" id="KW-0472">Membrane</keyword>
<feature type="transmembrane region" description="Helical" evidence="1">
    <location>
        <begin position="153"/>
        <end position="180"/>
    </location>
</feature>
<reference evidence="2 3" key="1">
    <citation type="submission" date="2021-03" db="EMBL/GenBank/DDBJ databases">
        <title>Enterococcal diversity collection.</title>
        <authorList>
            <person name="Gilmore M.S."/>
            <person name="Schwartzman J."/>
            <person name="Van Tyne D."/>
            <person name="Martin M."/>
            <person name="Earl A.M."/>
            <person name="Manson A.L."/>
            <person name="Straub T."/>
            <person name="Salamzade R."/>
            <person name="Saavedra J."/>
            <person name="Lebreton F."/>
            <person name="Prichula J."/>
            <person name="Schaufler K."/>
            <person name="Gaca A."/>
            <person name="Sgardioli B."/>
            <person name="Wagenaar J."/>
            <person name="Strong T."/>
        </authorList>
    </citation>
    <scope>NUCLEOTIDE SEQUENCE [LARGE SCALE GENOMIC DNA]</scope>
    <source>
        <strain evidence="2 3">DIV0080</strain>
    </source>
</reference>
<gene>
    <name evidence="2" type="ORF">DOK76_06035</name>
</gene>
<evidence type="ECO:0000256" key="1">
    <source>
        <dbReference type="SAM" id="Phobius"/>
    </source>
</evidence>
<evidence type="ECO:0000313" key="2">
    <source>
        <dbReference type="EMBL" id="MBO0476622.1"/>
    </source>
</evidence>
<comment type="caution">
    <text evidence="2">The sequence shown here is derived from an EMBL/GenBank/DDBJ whole genome shotgun (WGS) entry which is preliminary data.</text>
</comment>
<evidence type="ECO:0000313" key="3">
    <source>
        <dbReference type="Proteomes" id="UP000664857"/>
    </source>
</evidence>
<dbReference type="RefSeq" id="WP_206965798.1">
    <property type="nucleotide sequence ID" value="NZ_JAFLVX010000016.1"/>
</dbReference>
<name>A0ABS3HS94_9ENTE</name>
<proteinExistence type="predicted"/>
<dbReference type="Proteomes" id="UP000664857">
    <property type="component" value="Unassembled WGS sequence"/>
</dbReference>
<protein>
    <submittedName>
        <fullName evidence="2">DUF2812 domain-containing protein</fullName>
    </submittedName>
</protein>